<gene>
    <name evidence="3" type="ORF">GOODEAATRI_010716</name>
</gene>
<dbReference type="Proteomes" id="UP001476798">
    <property type="component" value="Unassembled WGS sequence"/>
</dbReference>
<feature type="signal peptide" evidence="2">
    <location>
        <begin position="1"/>
        <end position="25"/>
    </location>
</feature>
<keyword evidence="1" id="KW-1133">Transmembrane helix</keyword>
<reference evidence="3 4" key="1">
    <citation type="submission" date="2021-06" db="EMBL/GenBank/DDBJ databases">
        <authorList>
            <person name="Palmer J.M."/>
        </authorList>
    </citation>
    <scope>NUCLEOTIDE SEQUENCE [LARGE SCALE GENOMIC DNA]</scope>
    <source>
        <strain evidence="3 4">GA_2019</strain>
        <tissue evidence="3">Muscle</tissue>
    </source>
</reference>
<keyword evidence="4" id="KW-1185">Reference proteome</keyword>
<accession>A0ABV0NAJ6</accession>
<evidence type="ECO:0000313" key="3">
    <source>
        <dbReference type="EMBL" id="MEQ2168071.1"/>
    </source>
</evidence>
<dbReference type="Gene3D" id="2.60.40.10">
    <property type="entry name" value="Immunoglobulins"/>
    <property type="match status" value="1"/>
</dbReference>
<dbReference type="InterPro" id="IPR036116">
    <property type="entry name" value="FN3_sf"/>
</dbReference>
<protein>
    <recommendedName>
        <fullName evidence="5">Fibronectin type-III domain-containing protein</fullName>
    </recommendedName>
</protein>
<feature type="chain" id="PRO_5045848045" description="Fibronectin type-III domain-containing protein" evidence="2">
    <location>
        <begin position="26"/>
        <end position="244"/>
    </location>
</feature>
<dbReference type="SUPFAM" id="SSF49265">
    <property type="entry name" value="Fibronectin type III"/>
    <property type="match status" value="1"/>
</dbReference>
<feature type="transmembrane region" description="Helical" evidence="1">
    <location>
        <begin position="220"/>
        <end position="239"/>
    </location>
</feature>
<comment type="caution">
    <text evidence="3">The sequence shown here is derived from an EMBL/GenBank/DDBJ whole genome shotgun (WGS) entry which is preliminary data.</text>
</comment>
<keyword evidence="1" id="KW-0472">Membrane</keyword>
<dbReference type="EMBL" id="JAHRIO010030621">
    <property type="protein sequence ID" value="MEQ2168071.1"/>
    <property type="molecule type" value="Genomic_DNA"/>
</dbReference>
<sequence>MSTMFLSWSIIVFAVALLAVQQCAGERSCVLMSSAGAVVHQGSSFVVYCTFNPTCKISRSMHMSIDGSMKTVKQTHKQFNETTISLRVENITEKRTYQCHSDCRLDPCGLDISAGCKNCTIKVEQPVRTQHLQIQYRDEQQREWTTYPGSAGLMTSSKTKHISPLKPCSRYHFRARSRFSTGLWSQWSSFIFNYTEEEAVCSVCWTVHLEMLPLPWLTSFRMALVLIVGFFFTSCAIRFPSAGP</sequence>
<dbReference type="InterPro" id="IPR013783">
    <property type="entry name" value="Ig-like_fold"/>
</dbReference>
<evidence type="ECO:0000256" key="1">
    <source>
        <dbReference type="SAM" id="Phobius"/>
    </source>
</evidence>
<keyword evidence="1" id="KW-0812">Transmembrane</keyword>
<evidence type="ECO:0000256" key="2">
    <source>
        <dbReference type="SAM" id="SignalP"/>
    </source>
</evidence>
<name>A0ABV0NAJ6_9TELE</name>
<keyword evidence="2" id="KW-0732">Signal</keyword>
<evidence type="ECO:0008006" key="5">
    <source>
        <dbReference type="Google" id="ProtNLM"/>
    </source>
</evidence>
<dbReference type="CDD" id="cd00063">
    <property type="entry name" value="FN3"/>
    <property type="match status" value="1"/>
</dbReference>
<organism evidence="3 4">
    <name type="scientific">Goodea atripinnis</name>
    <dbReference type="NCBI Taxonomy" id="208336"/>
    <lineage>
        <taxon>Eukaryota</taxon>
        <taxon>Metazoa</taxon>
        <taxon>Chordata</taxon>
        <taxon>Craniata</taxon>
        <taxon>Vertebrata</taxon>
        <taxon>Euteleostomi</taxon>
        <taxon>Actinopterygii</taxon>
        <taxon>Neopterygii</taxon>
        <taxon>Teleostei</taxon>
        <taxon>Neoteleostei</taxon>
        <taxon>Acanthomorphata</taxon>
        <taxon>Ovalentaria</taxon>
        <taxon>Atherinomorphae</taxon>
        <taxon>Cyprinodontiformes</taxon>
        <taxon>Goodeidae</taxon>
        <taxon>Goodea</taxon>
    </lineage>
</organism>
<proteinExistence type="predicted"/>
<evidence type="ECO:0000313" key="4">
    <source>
        <dbReference type="Proteomes" id="UP001476798"/>
    </source>
</evidence>
<dbReference type="InterPro" id="IPR003961">
    <property type="entry name" value="FN3_dom"/>
</dbReference>